<feature type="region of interest" description="Disordered" evidence="4">
    <location>
        <begin position="19"/>
        <end position="98"/>
    </location>
</feature>
<protein>
    <recommendedName>
        <fullName evidence="2">diguanylate cyclase</fullName>
        <ecNumber evidence="2">2.7.7.65</ecNumber>
    </recommendedName>
</protein>
<dbReference type="RefSeq" id="WP_051239343.1">
    <property type="nucleotide sequence ID" value="NZ_AUFF01000001.1"/>
</dbReference>
<evidence type="ECO:0000313" key="8">
    <source>
        <dbReference type="Proteomes" id="UP000029391"/>
    </source>
</evidence>
<proteinExistence type="predicted"/>
<evidence type="ECO:0000256" key="5">
    <source>
        <dbReference type="SAM" id="SignalP"/>
    </source>
</evidence>
<keyword evidence="5" id="KW-0732">Signal</keyword>
<feature type="domain" description="GGDEF" evidence="6">
    <location>
        <begin position="315"/>
        <end position="449"/>
    </location>
</feature>
<dbReference type="Proteomes" id="UP000029391">
    <property type="component" value="Unassembled WGS sequence"/>
</dbReference>
<evidence type="ECO:0000256" key="4">
    <source>
        <dbReference type="SAM" id="MobiDB-lite"/>
    </source>
</evidence>
<dbReference type="EC" id="2.7.7.65" evidence="2"/>
<dbReference type="Pfam" id="PF00990">
    <property type="entry name" value="GGDEF"/>
    <property type="match status" value="1"/>
</dbReference>
<organism evidence="7 8">
    <name type="scientific">Arenimonas composti TR7-09 = DSM 18010</name>
    <dbReference type="NCBI Taxonomy" id="1121013"/>
    <lineage>
        <taxon>Bacteria</taxon>
        <taxon>Pseudomonadati</taxon>
        <taxon>Pseudomonadota</taxon>
        <taxon>Gammaproteobacteria</taxon>
        <taxon>Lysobacterales</taxon>
        <taxon>Lysobacteraceae</taxon>
        <taxon>Arenimonas</taxon>
    </lineage>
</organism>
<feature type="chain" id="PRO_5001869790" description="diguanylate cyclase" evidence="5">
    <location>
        <begin position="22"/>
        <end position="466"/>
    </location>
</feature>
<comment type="cofactor">
    <cofactor evidence="1">
        <name>Mg(2+)</name>
        <dbReference type="ChEBI" id="CHEBI:18420"/>
    </cofactor>
</comment>
<dbReference type="GO" id="GO:1902201">
    <property type="term" value="P:negative regulation of bacterial-type flagellum-dependent cell motility"/>
    <property type="evidence" value="ECO:0007669"/>
    <property type="project" value="TreeGrafter"/>
</dbReference>
<dbReference type="EMBL" id="AWXU01000030">
    <property type="protein sequence ID" value="KFN49714.1"/>
    <property type="molecule type" value="Genomic_DNA"/>
</dbReference>
<dbReference type="FunFam" id="3.30.70.270:FF:000001">
    <property type="entry name" value="Diguanylate cyclase domain protein"/>
    <property type="match status" value="1"/>
</dbReference>
<dbReference type="Gene3D" id="3.30.70.270">
    <property type="match status" value="1"/>
</dbReference>
<dbReference type="InterPro" id="IPR000160">
    <property type="entry name" value="GGDEF_dom"/>
</dbReference>
<evidence type="ECO:0000256" key="1">
    <source>
        <dbReference type="ARBA" id="ARBA00001946"/>
    </source>
</evidence>
<evidence type="ECO:0000256" key="3">
    <source>
        <dbReference type="SAM" id="Coils"/>
    </source>
</evidence>
<evidence type="ECO:0000313" key="7">
    <source>
        <dbReference type="EMBL" id="KFN49714.1"/>
    </source>
</evidence>
<evidence type="ECO:0000256" key="2">
    <source>
        <dbReference type="ARBA" id="ARBA00012528"/>
    </source>
</evidence>
<name>A0A091BFX9_9GAMM</name>
<dbReference type="CDD" id="cd01949">
    <property type="entry name" value="GGDEF"/>
    <property type="match status" value="1"/>
</dbReference>
<feature type="compositionally biased region" description="Basic and acidic residues" evidence="4">
    <location>
        <begin position="86"/>
        <end position="96"/>
    </location>
</feature>
<comment type="caution">
    <text evidence="7">The sequence shown here is derived from an EMBL/GenBank/DDBJ whole genome shotgun (WGS) entry which is preliminary data.</text>
</comment>
<dbReference type="GO" id="GO:0043709">
    <property type="term" value="P:cell adhesion involved in single-species biofilm formation"/>
    <property type="evidence" value="ECO:0007669"/>
    <property type="project" value="TreeGrafter"/>
</dbReference>
<dbReference type="NCBIfam" id="TIGR00254">
    <property type="entry name" value="GGDEF"/>
    <property type="match status" value="1"/>
</dbReference>
<dbReference type="AlphaFoldDB" id="A0A091BFX9"/>
<dbReference type="InterPro" id="IPR029787">
    <property type="entry name" value="Nucleotide_cyclase"/>
</dbReference>
<sequence>MLRIRAAVACLLLAATLPVAAQHRPPGPPPGSRPPPGARPPPPRQAPPPREAARPQATGSPTQAMAATPPAAARPEATPPALPRSAGEDALDRARASGDPAATGAALLLRGRELADAGRGDDALSLFDEATRIANARGDDRLGREAAMAAAELWAARGDRGMERTWRDQADQYLARMAAAMAPPAPATAAAAAAAAAAADQAAPAPSPAVAPLPVVPPPPPAASGSRWLWLLLPLALAAVWAWLRGLRRAEALESEAARLERHRRQLRQANSSLAEQAERLRQAAVTDALTGAMTRTAFARRLDEVLAHAAHYRKPVALMVFDCDHFKAINDGHGHLTGDAALRFVAGVVREHLGSDDLFGRFGGDEFLIACADHDADAALALAEAIRRAVVARAASENPAFAGLSLSLGIAFADAGRGWGAEGLFHDANAALYAAKRAGRDRSVVADASTPEPPGEAHLPRSLTA</sequence>
<keyword evidence="8" id="KW-1185">Reference proteome</keyword>
<dbReference type="PANTHER" id="PTHR45138">
    <property type="entry name" value="REGULATORY COMPONENTS OF SENSORY TRANSDUCTION SYSTEM"/>
    <property type="match status" value="1"/>
</dbReference>
<feature type="coiled-coil region" evidence="3">
    <location>
        <begin position="250"/>
        <end position="284"/>
    </location>
</feature>
<dbReference type="SMART" id="SM00267">
    <property type="entry name" value="GGDEF"/>
    <property type="match status" value="1"/>
</dbReference>
<dbReference type="OrthoDB" id="9813903at2"/>
<evidence type="ECO:0000259" key="6">
    <source>
        <dbReference type="PROSITE" id="PS50887"/>
    </source>
</evidence>
<feature type="region of interest" description="Disordered" evidence="4">
    <location>
        <begin position="444"/>
        <end position="466"/>
    </location>
</feature>
<reference evidence="7 8" key="1">
    <citation type="submission" date="2013-09" db="EMBL/GenBank/DDBJ databases">
        <title>Genome sequencing of Arenimonas composti.</title>
        <authorList>
            <person name="Chen F."/>
            <person name="Wang G."/>
        </authorList>
    </citation>
    <scope>NUCLEOTIDE SEQUENCE [LARGE SCALE GENOMIC DNA]</scope>
    <source>
        <strain evidence="7 8">TR7-09</strain>
    </source>
</reference>
<dbReference type="InterPro" id="IPR043128">
    <property type="entry name" value="Rev_trsase/Diguanyl_cyclase"/>
</dbReference>
<keyword evidence="3" id="KW-0175">Coiled coil</keyword>
<gene>
    <name evidence="7" type="ORF">P873_09155</name>
</gene>
<dbReference type="eggNOG" id="COG3706">
    <property type="taxonomic scope" value="Bacteria"/>
</dbReference>
<feature type="signal peptide" evidence="5">
    <location>
        <begin position="1"/>
        <end position="21"/>
    </location>
</feature>
<dbReference type="STRING" id="1121013.GCA_000426365_00117"/>
<dbReference type="PROSITE" id="PS50887">
    <property type="entry name" value="GGDEF"/>
    <property type="match status" value="1"/>
</dbReference>
<dbReference type="SUPFAM" id="SSF55073">
    <property type="entry name" value="Nucleotide cyclase"/>
    <property type="match status" value="1"/>
</dbReference>
<dbReference type="InterPro" id="IPR050469">
    <property type="entry name" value="Diguanylate_Cyclase"/>
</dbReference>
<accession>A0A091BFX9</accession>
<dbReference type="PANTHER" id="PTHR45138:SF5">
    <property type="entry name" value="BIFUNCTIONAL PERIPLASMIC SUBSTRATE BINDING PROTEIN_CYTOPLASMIC DIGUANYLATE CYCLASE"/>
    <property type="match status" value="1"/>
</dbReference>
<feature type="compositionally biased region" description="Pro residues" evidence="4">
    <location>
        <begin position="25"/>
        <end position="50"/>
    </location>
</feature>
<dbReference type="GO" id="GO:0005886">
    <property type="term" value="C:plasma membrane"/>
    <property type="evidence" value="ECO:0007669"/>
    <property type="project" value="TreeGrafter"/>
</dbReference>
<dbReference type="GO" id="GO:0052621">
    <property type="term" value="F:diguanylate cyclase activity"/>
    <property type="evidence" value="ECO:0007669"/>
    <property type="project" value="UniProtKB-EC"/>
</dbReference>
<feature type="compositionally biased region" description="Low complexity" evidence="4">
    <location>
        <begin position="54"/>
        <end position="76"/>
    </location>
</feature>